<evidence type="ECO:0000313" key="3">
    <source>
        <dbReference type="Proteomes" id="UP000579153"/>
    </source>
</evidence>
<sequence length="79" mass="8506">MFTIPVEEITERARQAHPGRALLTAIVLVPWLLGWSLRKLWLGLTILWQAATVGWHDAGGDPPSGGRPTPSDHGPFGGA</sequence>
<name>A0A7W9G322_9ACTN</name>
<comment type="caution">
    <text evidence="2">The sequence shown here is derived from an EMBL/GenBank/DDBJ whole genome shotgun (WGS) entry which is preliminary data.</text>
</comment>
<evidence type="ECO:0000313" key="2">
    <source>
        <dbReference type="EMBL" id="MBB5776227.1"/>
    </source>
</evidence>
<organism evidence="2 3">
    <name type="scientific">Nonomuraea jabiensis</name>
    <dbReference type="NCBI Taxonomy" id="882448"/>
    <lineage>
        <taxon>Bacteria</taxon>
        <taxon>Bacillati</taxon>
        <taxon>Actinomycetota</taxon>
        <taxon>Actinomycetes</taxon>
        <taxon>Streptosporangiales</taxon>
        <taxon>Streptosporangiaceae</taxon>
        <taxon>Nonomuraea</taxon>
    </lineage>
</organism>
<protein>
    <submittedName>
        <fullName evidence="2">Uncharacterized protein</fullName>
    </submittedName>
</protein>
<accession>A0A7W9G322</accession>
<evidence type="ECO:0000256" key="1">
    <source>
        <dbReference type="SAM" id="MobiDB-lite"/>
    </source>
</evidence>
<feature type="region of interest" description="Disordered" evidence="1">
    <location>
        <begin position="57"/>
        <end position="79"/>
    </location>
</feature>
<proteinExistence type="predicted"/>
<dbReference type="RefSeq" id="WP_185069780.1">
    <property type="nucleotide sequence ID" value="NZ_JACHMB010000001.1"/>
</dbReference>
<dbReference type="EMBL" id="JACHMB010000001">
    <property type="protein sequence ID" value="MBB5776227.1"/>
    <property type="molecule type" value="Genomic_DNA"/>
</dbReference>
<dbReference type="AlphaFoldDB" id="A0A7W9G322"/>
<reference evidence="2 3" key="1">
    <citation type="submission" date="2020-08" db="EMBL/GenBank/DDBJ databases">
        <title>Sequencing the genomes of 1000 actinobacteria strains.</title>
        <authorList>
            <person name="Klenk H.-P."/>
        </authorList>
    </citation>
    <scope>NUCLEOTIDE SEQUENCE [LARGE SCALE GENOMIC DNA]</scope>
    <source>
        <strain evidence="2 3">DSM 45507</strain>
    </source>
</reference>
<keyword evidence="3" id="KW-1185">Reference proteome</keyword>
<dbReference type="Proteomes" id="UP000579153">
    <property type="component" value="Unassembled WGS sequence"/>
</dbReference>
<gene>
    <name evidence="2" type="ORF">HD596_002983</name>
</gene>